<evidence type="ECO:0000259" key="7">
    <source>
        <dbReference type="PROSITE" id="PS50850"/>
    </source>
</evidence>
<dbReference type="RefSeq" id="WP_055301832.1">
    <property type="nucleotide sequence ID" value="NZ_CYYR01000007.1"/>
</dbReference>
<evidence type="ECO:0000313" key="9">
    <source>
        <dbReference type="Proteomes" id="UP000095395"/>
    </source>
</evidence>
<dbReference type="InterPro" id="IPR005829">
    <property type="entry name" value="Sugar_transporter_CS"/>
</dbReference>
<dbReference type="PANTHER" id="PTHR23530:SF1">
    <property type="entry name" value="PERMEASE, MAJOR FACILITATOR SUPERFAMILY-RELATED"/>
    <property type="match status" value="1"/>
</dbReference>
<dbReference type="InterPro" id="IPR011701">
    <property type="entry name" value="MFS"/>
</dbReference>
<protein>
    <submittedName>
        <fullName evidence="8">Multidrug resistance protein</fullName>
    </submittedName>
</protein>
<evidence type="ECO:0000256" key="1">
    <source>
        <dbReference type="ARBA" id="ARBA00004651"/>
    </source>
</evidence>
<dbReference type="PROSITE" id="PS50850">
    <property type="entry name" value="MFS"/>
    <property type="match status" value="1"/>
</dbReference>
<dbReference type="SUPFAM" id="SSF103473">
    <property type="entry name" value="MFS general substrate transporter"/>
    <property type="match status" value="1"/>
</dbReference>
<feature type="transmembrane region" description="Helical" evidence="6">
    <location>
        <begin position="284"/>
        <end position="317"/>
    </location>
</feature>
<feature type="transmembrane region" description="Helical" evidence="6">
    <location>
        <begin position="98"/>
        <end position="116"/>
    </location>
</feature>
<dbReference type="PROSITE" id="PS00216">
    <property type="entry name" value="SUGAR_TRANSPORT_1"/>
    <property type="match status" value="1"/>
</dbReference>
<feature type="transmembrane region" description="Helical" evidence="6">
    <location>
        <begin position="167"/>
        <end position="188"/>
    </location>
</feature>
<feature type="domain" description="Major facilitator superfamily (MFS) profile" evidence="7">
    <location>
        <begin position="1"/>
        <end position="391"/>
    </location>
</feature>
<keyword evidence="2" id="KW-0813">Transport</keyword>
<dbReference type="EMBL" id="CYYR01000007">
    <property type="protein sequence ID" value="CUN77597.1"/>
    <property type="molecule type" value="Genomic_DNA"/>
</dbReference>
<evidence type="ECO:0000256" key="5">
    <source>
        <dbReference type="ARBA" id="ARBA00023136"/>
    </source>
</evidence>
<dbReference type="GO" id="GO:0022857">
    <property type="term" value="F:transmembrane transporter activity"/>
    <property type="evidence" value="ECO:0007669"/>
    <property type="project" value="InterPro"/>
</dbReference>
<sequence>MTKNIKYLTRNAKLVCAADFFWNLGRTFPHAILTIFLLEQGFDLVRIATLQSVFMIVAMVTEFPSGIWADLFGRKQIYMAAVVTLFCSYLLIGFFSDHFIVILFAYVLYGLSVALKSGTLEAEVVLEFEKEQRDIKAYSVASSYVMSISSIAGGLLGSLFYEKMHSYMYAISLMLFVLAFLMAALCVFSQTSGQKEREQRHLRDELKVGFCVLKSSKPLLYMILLFASATLFVQPFFQYWQVLYQQGGIPVRYFGIIYVAFQACNLVGTMIYNRMKMSNKKIMIFVWLIAIIFAFSMLNTQLALFLLPVSVILFYVFYQHLDVLQKKVAPKQFMSSFFSLVGTSENIASIVSLFIMATCIEYVGITYAYIILFFMFSVCTYICYLLFLKDK</sequence>
<feature type="transmembrane region" description="Helical" evidence="6">
    <location>
        <begin position="337"/>
        <end position="360"/>
    </location>
</feature>
<evidence type="ECO:0000256" key="4">
    <source>
        <dbReference type="ARBA" id="ARBA00022989"/>
    </source>
</evidence>
<evidence type="ECO:0000256" key="2">
    <source>
        <dbReference type="ARBA" id="ARBA00022448"/>
    </source>
</evidence>
<evidence type="ECO:0000313" key="8">
    <source>
        <dbReference type="EMBL" id="CUN77597.1"/>
    </source>
</evidence>
<dbReference type="Gene3D" id="1.20.1250.20">
    <property type="entry name" value="MFS general substrate transporter like domains"/>
    <property type="match status" value="1"/>
</dbReference>
<accession>A0A173ZNJ0</accession>
<dbReference type="InterPro" id="IPR020846">
    <property type="entry name" value="MFS_dom"/>
</dbReference>
<organism evidence="8 9">
    <name type="scientific">Roseburia inulinivorans</name>
    <dbReference type="NCBI Taxonomy" id="360807"/>
    <lineage>
        <taxon>Bacteria</taxon>
        <taxon>Bacillati</taxon>
        <taxon>Bacillota</taxon>
        <taxon>Clostridia</taxon>
        <taxon>Lachnospirales</taxon>
        <taxon>Lachnospiraceae</taxon>
        <taxon>Roseburia</taxon>
    </lineage>
</organism>
<dbReference type="InterPro" id="IPR036259">
    <property type="entry name" value="MFS_trans_sf"/>
</dbReference>
<name>A0A173ZNJ0_9FIRM</name>
<keyword evidence="4 6" id="KW-1133">Transmembrane helix</keyword>
<dbReference type="CDD" id="cd06174">
    <property type="entry name" value="MFS"/>
    <property type="match status" value="1"/>
</dbReference>
<feature type="transmembrane region" description="Helical" evidence="6">
    <location>
        <begin position="367"/>
        <end position="387"/>
    </location>
</feature>
<feature type="transmembrane region" description="Helical" evidence="6">
    <location>
        <begin position="137"/>
        <end position="161"/>
    </location>
</feature>
<gene>
    <name evidence="8" type="ORF">ERS852392_01342</name>
</gene>
<dbReference type="Proteomes" id="UP000095395">
    <property type="component" value="Unassembled WGS sequence"/>
</dbReference>
<keyword evidence="5 6" id="KW-0472">Membrane</keyword>
<reference evidence="8 9" key="1">
    <citation type="submission" date="2015-09" db="EMBL/GenBank/DDBJ databases">
        <authorList>
            <consortium name="Pathogen Informatics"/>
        </authorList>
    </citation>
    <scope>NUCLEOTIDE SEQUENCE [LARGE SCALE GENOMIC DNA]</scope>
    <source>
        <strain evidence="8 9">2789STDY5608835</strain>
    </source>
</reference>
<dbReference type="GO" id="GO:0005886">
    <property type="term" value="C:plasma membrane"/>
    <property type="evidence" value="ECO:0007669"/>
    <property type="project" value="UniProtKB-SubCell"/>
</dbReference>
<evidence type="ECO:0000256" key="6">
    <source>
        <dbReference type="SAM" id="Phobius"/>
    </source>
</evidence>
<dbReference type="InterPro" id="IPR053160">
    <property type="entry name" value="MFS_DHA3_Transporter"/>
</dbReference>
<feature type="transmembrane region" description="Helical" evidence="6">
    <location>
        <begin position="219"/>
        <end position="240"/>
    </location>
</feature>
<keyword evidence="3 6" id="KW-0812">Transmembrane</keyword>
<comment type="subcellular location">
    <subcellularLocation>
        <location evidence="1">Cell membrane</location>
        <topology evidence="1">Multi-pass membrane protein</topology>
    </subcellularLocation>
</comment>
<feature type="transmembrane region" description="Helical" evidence="6">
    <location>
        <begin position="44"/>
        <end position="64"/>
    </location>
</feature>
<dbReference type="AlphaFoldDB" id="A0A173ZNJ0"/>
<dbReference type="PANTHER" id="PTHR23530">
    <property type="entry name" value="TRANSPORT PROTEIN-RELATED"/>
    <property type="match status" value="1"/>
</dbReference>
<feature type="transmembrane region" description="Helical" evidence="6">
    <location>
        <begin position="252"/>
        <end position="272"/>
    </location>
</feature>
<proteinExistence type="predicted"/>
<feature type="transmembrane region" description="Helical" evidence="6">
    <location>
        <begin position="20"/>
        <end position="38"/>
    </location>
</feature>
<evidence type="ECO:0000256" key="3">
    <source>
        <dbReference type="ARBA" id="ARBA00022692"/>
    </source>
</evidence>
<feature type="transmembrane region" description="Helical" evidence="6">
    <location>
        <begin position="76"/>
        <end position="92"/>
    </location>
</feature>
<dbReference type="Pfam" id="PF07690">
    <property type="entry name" value="MFS_1"/>
    <property type="match status" value="1"/>
</dbReference>